<dbReference type="EMBL" id="MZMV01000043">
    <property type="protein sequence ID" value="OWV03479.1"/>
    <property type="molecule type" value="Genomic_DNA"/>
</dbReference>
<protein>
    <recommendedName>
        <fullName evidence="4">Methyltransferase domain-containing protein</fullName>
    </recommendedName>
</protein>
<gene>
    <name evidence="5" type="ORF">B5D80_22670</name>
</gene>
<accession>A0A246RH84</accession>
<dbReference type="SUPFAM" id="SSF53335">
    <property type="entry name" value="S-adenosyl-L-methionine-dependent methyltransferases"/>
    <property type="match status" value="1"/>
</dbReference>
<organism evidence="5 6">
    <name type="scientific">Micromonospora wenchangensis</name>
    <dbReference type="NCBI Taxonomy" id="1185415"/>
    <lineage>
        <taxon>Bacteria</taxon>
        <taxon>Bacillati</taxon>
        <taxon>Actinomycetota</taxon>
        <taxon>Actinomycetes</taxon>
        <taxon>Micromonosporales</taxon>
        <taxon>Micromonosporaceae</taxon>
        <taxon>Micromonospora</taxon>
    </lineage>
</organism>
<dbReference type="Proteomes" id="UP000197174">
    <property type="component" value="Unassembled WGS sequence"/>
</dbReference>
<dbReference type="AlphaFoldDB" id="A0A246RH84"/>
<dbReference type="GO" id="GO:0008168">
    <property type="term" value="F:methyltransferase activity"/>
    <property type="evidence" value="ECO:0007669"/>
    <property type="project" value="UniProtKB-KW"/>
</dbReference>
<evidence type="ECO:0000256" key="3">
    <source>
        <dbReference type="SAM" id="MobiDB-lite"/>
    </source>
</evidence>
<dbReference type="Gene3D" id="3.40.50.150">
    <property type="entry name" value="Vaccinia Virus protein VP39"/>
    <property type="match status" value="1"/>
</dbReference>
<dbReference type="GO" id="GO:0032259">
    <property type="term" value="P:methylation"/>
    <property type="evidence" value="ECO:0007669"/>
    <property type="project" value="UniProtKB-KW"/>
</dbReference>
<comment type="caution">
    <text evidence="5">The sequence shown here is derived from an EMBL/GenBank/DDBJ whole genome shotgun (WGS) entry which is preliminary data.</text>
</comment>
<dbReference type="InterPro" id="IPR041698">
    <property type="entry name" value="Methyltransf_25"/>
</dbReference>
<evidence type="ECO:0000313" key="6">
    <source>
        <dbReference type="Proteomes" id="UP000197174"/>
    </source>
</evidence>
<evidence type="ECO:0000313" key="5">
    <source>
        <dbReference type="EMBL" id="OWV03479.1"/>
    </source>
</evidence>
<keyword evidence="2" id="KW-0808">Transferase</keyword>
<dbReference type="PANTHER" id="PTHR43861">
    <property type="entry name" value="TRANS-ACONITATE 2-METHYLTRANSFERASE-RELATED"/>
    <property type="match status" value="1"/>
</dbReference>
<proteinExistence type="predicted"/>
<dbReference type="CDD" id="cd02440">
    <property type="entry name" value="AdoMet_MTases"/>
    <property type="match status" value="1"/>
</dbReference>
<evidence type="ECO:0000259" key="4">
    <source>
        <dbReference type="Pfam" id="PF13649"/>
    </source>
</evidence>
<keyword evidence="6" id="KW-1185">Reference proteome</keyword>
<feature type="compositionally biased region" description="Basic and acidic residues" evidence="3">
    <location>
        <begin position="9"/>
        <end position="21"/>
    </location>
</feature>
<evidence type="ECO:0000256" key="1">
    <source>
        <dbReference type="ARBA" id="ARBA00022603"/>
    </source>
</evidence>
<dbReference type="PANTHER" id="PTHR43861:SF1">
    <property type="entry name" value="TRANS-ACONITATE 2-METHYLTRANSFERASE"/>
    <property type="match status" value="1"/>
</dbReference>
<evidence type="ECO:0000256" key="2">
    <source>
        <dbReference type="ARBA" id="ARBA00022679"/>
    </source>
</evidence>
<feature type="region of interest" description="Disordered" evidence="3">
    <location>
        <begin position="1"/>
        <end position="47"/>
    </location>
</feature>
<dbReference type="Pfam" id="PF13649">
    <property type="entry name" value="Methyltransf_25"/>
    <property type="match status" value="1"/>
</dbReference>
<dbReference type="InterPro" id="IPR029063">
    <property type="entry name" value="SAM-dependent_MTases_sf"/>
</dbReference>
<feature type="domain" description="Methyltransferase" evidence="4">
    <location>
        <begin position="164"/>
        <end position="251"/>
    </location>
</feature>
<reference evidence="5 6" key="1">
    <citation type="submission" date="2017-03" db="EMBL/GenBank/DDBJ databases">
        <title>Whole genome sequence of Micromonospora wenchangensis, isolated from mangrove soil.</title>
        <authorList>
            <person name="Yang H."/>
        </authorList>
    </citation>
    <scope>NUCLEOTIDE SEQUENCE [LARGE SCALE GENOMIC DNA]</scope>
    <source>
        <strain evidence="5 6">CCTCC AA 2012002</strain>
    </source>
</reference>
<sequence length="390" mass="42416">MGQRRLLRRGREARGQREQHRAGGPAHPRRLDAGGGRRGGRHAPGPVRRLRRREQGCPGVLRLLRRVHRRTGPPGVALRRGDGVLDPGERRLVVRQRAVPQRAPAYRRGPTQLPGEGRPAVTPADQLPATFHWRGGTYDARYGHVVSSGESLVDLLAPHTGEHILDLGCGTGTVTAQIAHRGATVHGLDVSGSMIAEARRRHPGIRFDLGDAEALTPDATYDAVFCNSVLHWIAAPTRLFGAVFATLAPGGRFVAEAPVVGSLAELRELLLRAWEQAGIPGPPTPTRWRLRPPQTYLTGLAEAGFTVVAAQTSRRERTLDGMSASRWWSRYGPEVFHGLSDSQRARLHSTLDDLAPPDVGCGSTLLRFLARRPRDSGPAAAHGPRRPDVP</sequence>
<keyword evidence="1" id="KW-0489">Methyltransferase</keyword>
<name>A0A246RH84_9ACTN</name>